<accession>A0ABP8KB52</accession>
<proteinExistence type="predicted"/>
<gene>
    <name evidence="1" type="ORF">GCM10023147_45050</name>
</gene>
<organism evidence="1 2">
    <name type="scientific">Tsukamurella soli</name>
    <dbReference type="NCBI Taxonomy" id="644556"/>
    <lineage>
        <taxon>Bacteria</taxon>
        <taxon>Bacillati</taxon>
        <taxon>Actinomycetota</taxon>
        <taxon>Actinomycetes</taxon>
        <taxon>Mycobacteriales</taxon>
        <taxon>Tsukamurellaceae</taxon>
        <taxon>Tsukamurella</taxon>
    </lineage>
</organism>
<comment type="caution">
    <text evidence="1">The sequence shown here is derived from an EMBL/GenBank/DDBJ whole genome shotgun (WGS) entry which is preliminary data.</text>
</comment>
<evidence type="ECO:0000313" key="1">
    <source>
        <dbReference type="EMBL" id="GAA4403501.1"/>
    </source>
</evidence>
<dbReference type="RefSeq" id="WP_345000374.1">
    <property type="nucleotide sequence ID" value="NZ_BAABFR010000109.1"/>
</dbReference>
<protein>
    <submittedName>
        <fullName evidence="1">Uncharacterized protein</fullName>
    </submittedName>
</protein>
<dbReference type="Proteomes" id="UP001500635">
    <property type="component" value="Unassembled WGS sequence"/>
</dbReference>
<name>A0ABP8KB52_9ACTN</name>
<sequence length="128" mass="13057">MSDNSTPHPERIARLLAVAAATGTLPPDTVADAGRVIALVDAGASRRAVTAAVQQLISAAWTRGGRDTAASTTPRATRDAVERLRGVAALEQQLGLAPSGETPVTAPVVDPVIEPDPAPETECTWGAA</sequence>
<dbReference type="EMBL" id="BAABFR010000109">
    <property type="protein sequence ID" value="GAA4403501.1"/>
    <property type="molecule type" value="Genomic_DNA"/>
</dbReference>
<reference evidence="2" key="1">
    <citation type="journal article" date="2019" name="Int. J. Syst. Evol. Microbiol.">
        <title>The Global Catalogue of Microorganisms (GCM) 10K type strain sequencing project: providing services to taxonomists for standard genome sequencing and annotation.</title>
        <authorList>
            <consortium name="The Broad Institute Genomics Platform"/>
            <consortium name="The Broad Institute Genome Sequencing Center for Infectious Disease"/>
            <person name="Wu L."/>
            <person name="Ma J."/>
        </authorList>
    </citation>
    <scope>NUCLEOTIDE SEQUENCE [LARGE SCALE GENOMIC DNA]</scope>
    <source>
        <strain evidence="2">JCM 17688</strain>
    </source>
</reference>
<evidence type="ECO:0000313" key="2">
    <source>
        <dbReference type="Proteomes" id="UP001500635"/>
    </source>
</evidence>
<keyword evidence="2" id="KW-1185">Reference proteome</keyword>